<evidence type="ECO:0000256" key="3">
    <source>
        <dbReference type="ARBA" id="ARBA00004630"/>
    </source>
</evidence>
<evidence type="ECO:0000256" key="7">
    <source>
        <dbReference type="ARBA" id="ARBA00023136"/>
    </source>
</evidence>
<keyword evidence="8" id="KW-1133">Transmembrane helix</keyword>
<gene>
    <name evidence="10" type="primary">AVEN_275295_1</name>
    <name evidence="10" type="ORF">NPIL_450171</name>
</gene>
<dbReference type="GO" id="GO:0031902">
    <property type="term" value="C:late endosome membrane"/>
    <property type="evidence" value="ECO:0007669"/>
    <property type="project" value="UniProtKB-SubCell"/>
</dbReference>
<evidence type="ECO:0000313" key="11">
    <source>
        <dbReference type="Proteomes" id="UP000887013"/>
    </source>
</evidence>
<comment type="caution">
    <text evidence="10">The sequence shown here is derived from an EMBL/GenBank/DDBJ whole genome shotgun (WGS) entry which is preliminary data.</text>
</comment>
<name>A0A8X6R175_NEPPI</name>
<dbReference type="PANTHER" id="PTHR23292">
    <property type="entry name" value="LIPOPOLYSACCHARIDE-INDUCED TUMOR NECROSIS FACTOR-ALPHA FACTOR"/>
    <property type="match status" value="1"/>
</dbReference>
<evidence type="ECO:0000256" key="4">
    <source>
        <dbReference type="ARBA" id="ARBA00005975"/>
    </source>
</evidence>
<proteinExistence type="inferred from homology"/>
<dbReference type="SMART" id="SM00714">
    <property type="entry name" value="LITAF"/>
    <property type="match status" value="1"/>
</dbReference>
<dbReference type="PANTHER" id="PTHR23292:SF6">
    <property type="entry name" value="FI16602P1-RELATED"/>
    <property type="match status" value="1"/>
</dbReference>
<reference evidence="10" key="1">
    <citation type="submission" date="2020-08" db="EMBL/GenBank/DDBJ databases">
        <title>Multicomponent nature underlies the extraordinary mechanical properties of spider dragline silk.</title>
        <authorList>
            <person name="Kono N."/>
            <person name="Nakamura H."/>
            <person name="Mori M."/>
            <person name="Yoshida Y."/>
            <person name="Ohtoshi R."/>
            <person name="Malay A.D."/>
            <person name="Moran D.A.P."/>
            <person name="Tomita M."/>
            <person name="Numata K."/>
            <person name="Arakawa K."/>
        </authorList>
    </citation>
    <scope>NUCLEOTIDE SEQUENCE</scope>
</reference>
<evidence type="ECO:0000256" key="6">
    <source>
        <dbReference type="ARBA" id="ARBA00022833"/>
    </source>
</evidence>
<keyword evidence="7 8" id="KW-0472">Membrane</keyword>
<sequence length="96" mass="10695">MQKAYPDPQMPQPHVTVVAPPQMYGQLPMQVTCGNCKNTVVTITTCENGGCVYLATIIILFVCFPLFFIPFLSDSCKDVTHYCPTCNARLGTYKRL</sequence>
<comment type="subcellular location">
    <subcellularLocation>
        <location evidence="2">Endosome membrane</location>
        <topology evidence="2">Peripheral membrane protein</topology>
    </subcellularLocation>
    <subcellularLocation>
        <location evidence="1">Late endosome membrane</location>
    </subcellularLocation>
    <subcellularLocation>
        <location evidence="3">Lysosome membrane</location>
        <topology evidence="3">Peripheral membrane protein</topology>
        <orientation evidence="3">Cytoplasmic side</orientation>
    </subcellularLocation>
</comment>
<dbReference type="AlphaFoldDB" id="A0A8X6R175"/>
<dbReference type="Pfam" id="PF10601">
    <property type="entry name" value="zf-LITAF-like"/>
    <property type="match status" value="1"/>
</dbReference>
<feature type="transmembrane region" description="Helical" evidence="8">
    <location>
        <begin position="52"/>
        <end position="72"/>
    </location>
</feature>
<keyword evidence="8" id="KW-0812">Transmembrane</keyword>
<dbReference type="InterPro" id="IPR006629">
    <property type="entry name" value="LITAF"/>
</dbReference>
<comment type="similarity">
    <text evidence="4">Belongs to the CDIP1/LITAF family.</text>
</comment>
<accession>A0A8X6R175</accession>
<feature type="domain" description="LITAF" evidence="9">
    <location>
        <begin position="13"/>
        <end position="95"/>
    </location>
</feature>
<dbReference type="Proteomes" id="UP000887013">
    <property type="component" value="Unassembled WGS sequence"/>
</dbReference>
<dbReference type="InterPro" id="IPR037519">
    <property type="entry name" value="LITAF_fam"/>
</dbReference>
<evidence type="ECO:0000256" key="5">
    <source>
        <dbReference type="ARBA" id="ARBA00022723"/>
    </source>
</evidence>
<dbReference type="GO" id="GO:0005765">
    <property type="term" value="C:lysosomal membrane"/>
    <property type="evidence" value="ECO:0007669"/>
    <property type="project" value="UniProtKB-SubCell"/>
</dbReference>
<evidence type="ECO:0000259" key="9">
    <source>
        <dbReference type="PROSITE" id="PS51837"/>
    </source>
</evidence>
<dbReference type="PROSITE" id="PS51837">
    <property type="entry name" value="LITAF"/>
    <property type="match status" value="1"/>
</dbReference>
<keyword evidence="11" id="KW-1185">Reference proteome</keyword>
<evidence type="ECO:0000256" key="1">
    <source>
        <dbReference type="ARBA" id="ARBA00004414"/>
    </source>
</evidence>
<organism evidence="10 11">
    <name type="scientific">Nephila pilipes</name>
    <name type="common">Giant wood spider</name>
    <name type="synonym">Nephila maculata</name>
    <dbReference type="NCBI Taxonomy" id="299642"/>
    <lineage>
        <taxon>Eukaryota</taxon>
        <taxon>Metazoa</taxon>
        <taxon>Ecdysozoa</taxon>
        <taxon>Arthropoda</taxon>
        <taxon>Chelicerata</taxon>
        <taxon>Arachnida</taxon>
        <taxon>Araneae</taxon>
        <taxon>Araneomorphae</taxon>
        <taxon>Entelegynae</taxon>
        <taxon>Araneoidea</taxon>
        <taxon>Nephilidae</taxon>
        <taxon>Nephila</taxon>
    </lineage>
</organism>
<dbReference type="OrthoDB" id="5599753at2759"/>
<dbReference type="GO" id="GO:0008270">
    <property type="term" value="F:zinc ion binding"/>
    <property type="evidence" value="ECO:0007669"/>
    <property type="project" value="TreeGrafter"/>
</dbReference>
<evidence type="ECO:0000313" key="10">
    <source>
        <dbReference type="EMBL" id="GFU47939.1"/>
    </source>
</evidence>
<dbReference type="EMBL" id="BMAW01037320">
    <property type="protein sequence ID" value="GFU47939.1"/>
    <property type="molecule type" value="Genomic_DNA"/>
</dbReference>
<evidence type="ECO:0000256" key="8">
    <source>
        <dbReference type="SAM" id="Phobius"/>
    </source>
</evidence>
<keyword evidence="5" id="KW-0479">Metal-binding</keyword>
<evidence type="ECO:0000256" key="2">
    <source>
        <dbReference type="ARBA" id="ARBA00004481"/>
    </source>
</evidence>
<protein>
    <submittedName>
        <fullName evidence="10">LITAF domain-containing protein</fullName>
    </submittedName>
</protein>
<keyword evidence="6" id="KW-0862">Zinc</keyword>